<evidence type="ECO:0000259" key="18">
    <source>
        <dbReference type="Pfam" id="PF01746"/>
    </source>
</evidence>
<dbReference type="EMBL" id="CP013189">
    <property type="protein sequence ID" value="ALO45904.1"/>
    <property type="molecule type" value="Genomic_DNA"/>
</dbReference>
<keyword evidence="7 15" id="KW-0963">Cytoplasm</keyword>
<comment type="subunit">
    <text evidence="4 15 17">Homodimer.</text>
</comment>
<dbReference type="Gene3D" id="1.10.1270.20">
    <property type="entry name" value="tRNA(m1g37)methyltransferase, domain 2"/>
    <property type="match status" value="1"/>
</dbReference>
<evidence type="ECO:0000256" key="11">
    <source>
        <dbReference type="ARBA" id="ARBA00022694"/>
    </source>
</evidence>
<evidence type="ECO:0000256" key="9">
    <source>
        <dbReference type="ARBA" id="ARBA00022679"/>
    </source>
</evidence>
<dbReference type="PATRIC" id="fig|1249552.3.peg.1250"/>
<dbReference type="InterPro" id="IPR029026">
    <property type="entry name" value="tRNA_m1G_MTases_N"/>
</dbReference>
<dbReference type="PANTHER" id="PTHR46417">
    <property type="entry name" value="TRNA (GUANINE-N(1)-)-METHYLTRANSFERASE"/>
    <property type="match status" value="1"/>
</dbReference>
<keyword evidence="10 15" id="KW-0949">S-adenosyl-L-methionine</keyword>
<evidence type="ECO:0000256" key="3">
    <source>
        <dbReference type="ARBA" id="ARBA00007630"/>
    </source>
</evidence>
<feature type="binding site" evidence="15 16">
    <location>
        <position position="113"/>
    </location>
    <ligand>
        <name>S-adenosyl-L-methionine</name>
        <dbReference type="ChEBI" id="CHEBI:59789"/>
    </ligand>
</feature>
<evidence type="ECO:0000256" key="5">
    <source>
        <dbReference type="ARBA" id="ARBA00012807"/>
    </source>
</evidence>
<dbReference type="EC" id="2.1.1.228" evidence="5 15"/>
<evidence type="ECO:0000256" key="6">
    <source>
        <dbReference type="ARBA" id="ARBA00014679"/>
    </source>
</evidence>
<evidence type="ECO:0000256" key="15">
    <source>
        <dbReference type="HAMAP-Rule" id="MF_00605"/>
    </source>
</evidence>
<dbReference type="Proteomes" id="UP000065641">
    <property type="component" value="Chromosome"/>
</dbReference>
<accession>A0A0S2KC69</accession>
<comment type="subcellular location">
    <subcellularLocation>
        <location evidence="2 15 17">Cytoplasm</location>
    </subcellularLocation>
</comment>
<dbReference type="HAMAP" id="MF_00605">
    <property type="entry name" value="TrmD"/>
    <property type="match status" value="1"/>
</dbReference>
<dbReference type="InterPro" id="IPR023148">
    <property type="entry name" value="tRNA_m1G_MeTrfase_C_sf"/>
</dbReference>
<dbReference type="PIRSF" id="PIRSF000386">
    <property type="entry name" value="tRNA_mtase"/>
    <property type="match status" value="1"/>
</dbReference>
<protein>
    <recommendedName>
        <fullName evidence="6 15">tRNA (guanine-N(1)-)-methyltransferase</fullName>
        <ecNumber evidence="5 15">2.1.1.228</ecNumber>
    </recommendedName>
    <alternativeName>
        <fullName evidence="12 15">M1G-methyltransferase</fullName>
    </alternativeName>
    <alternativeName>
        <fullName evidence="13 15">tRNA [GM37] methyltransferase</fullName>
    </alternativeName>
</protein>
<organism evidence="19 20">
    <name type="scientific">Pseudohongiella spirulinae</name>
    <dbReference type="NCBI Taxonomy" id="1249552"/>
    <lineage>
        <taxon>Bacteria</taxon>
        <taxon>Pseudomonadati</taxon>
        <taxon>Pseudomonadota</taxon>
        <taxon>Gammaproteobacteria</taxon>
        <taxon>Pseudomonadales</taxon>
        <taxon>Pseudohongiellaceae</taxon>
        <taxon>Pseudohongiella</taxon>
    </lineage>
</organism>
<dbReference type="RefSeq" id="WP_058021398.1">
    <property type="nucleotide sequence ID" value="NZ_CP013189.1"/>
</dbReference>
<evidence type="ECO:0000256" key="4">
    <source>
        <dbReference type="ARBA" id="ARBA00011738"/>
    </source>
</evidence>
<dbReference type="STRING" id="1249552.PS2015_1245"/>
<dbReference type="FunFam" id="1.10.1270.20:FF:000001">
    <property type="entry name" value="tRNA (guanine-N(1)-)-methyltransferase"/>
    <property type="match status" value="1"/>
</dbReference>
<dbReference type="FunFam" id="3.40.1280.10:FF:000001">
    <property type="entry name" value="tRNA (guanine-N(1)-)-methyltransferase"/>
    <property type="match status" value="1"/>
</dbReference>
<evidence type="ECO:0000256" key="13">
    <source>
        <dbReference type="ARBA" id="ARBA00033392"/>
    </source>
</evidence>
<evidence type="ECO:0000256" key="2">
    <source>
        <dbReference type="ARBA" id="ARBA00004496"/>
    </source>
</evidence>
<gene>
    <name evidence="15" type="primary">trmD</name>
    <name evidence="19" type="ORF">PS2015_1245</name>
</gene>
<dbReference type="NCBIfam" id="NF000648">
    <property type="entry name" value="PRK00026.1"/>
    <property type="match status" value="1"/>
</dbReference>
<feature type="domain" description="tRNA methyltransferase TRMD/TRM10-type" evidence="18">
    <location>
        <begin position="1"/>
        <end position="231"/>
    </location>
</feature>
<dbReference type="Pfam" id="PF01746">
    <property type="entry name" value="tRNA_m1G_MT"/>
    <property type="match status" value="1"/>
</dbReference>
<evidence type="ECO:0000256" key="8">
    <source>
        <dbReference type="ARBA" id="ARBA00022603"/>
    </source>
</evidence>
<dbReference type="SUPFAM" id="SSF75217">
    <property type="entry name" value="alpha/beta knot"/>
    <property type="match status" value="1"/>
</dbReference>
<comment type="function">
    <text evidence="1 15 17">Specifically methylates guanosine-37 in various tRNAs.</text>
</comment>
<dbReference type="CDD" id="cd18080">
    <property type="entry name" value="TrmD-like"/>
    <property type="match status" value="1"/>
</dbReference>
<keyword evidence="11 15" id="KW-0819">tRNA processing</keyword>
<evidence type="ECO:0000256" key="14">
    <source>
        <dbReference type="ARBA" id="ARBA00047783"/>
    </source>
</evidence>
<comment type="catalytic activity">
    <reaction evidence="14 15 17">
        <text>guanosine(37) in tRNA + S-adenosyl-L-methionine = N(1)-methylguanosine(37) in tRNA + S-adenosyl-L-homocysteine + H(+)</text>
        <dbReference type="Rhea" id="RHEA:36899"/>
        <dbReference type="Rhea" id="RHEA-COMP:10145"/>
        <dbReference type="Rhea" id="RHEA-COMP:10147"/>
        <dbReference type="ChEBI" id="CHEBI:15378"/>
        <dbReference type="ChEBI" id="CHEBI:57856"/>
        <dbReference type="ChEBI" id="CHEBI:59789"/>
        <dbReference type="ChEBI" id="CHEBI:73542"/>
        <dbReference type="ChEBI" id="CHEBI:74269"/>
        <dbReference type="EC" id="2.1.1.228"/>
    </reaction>
</comment>
<dbReference type="GO" id="GO:0052906">
    <property type="term" value="F:tRNA (guanine(37)-N1)-methyltransferase activity"/>
    <property type="evidence" value="ECO:0007669"/>
    <property type="project" value="UniProtKB-UniRule"/>
</dbReference>
<dbReference type="OrthoDB" id="9807416at2"/>
<keyword evidence="20" id="KW-1185">Reference proteome</keyword>
<dbReference type="GO" id="GO:0005829">
    <property type="term" value="C:cytosol"/>
    <property type="evidence" value="ECO:0007669"/>
    <property type="project" value="TreeGrafter"/>
</dbReference>
<evidence type="ECO:0000313" key="19">
    <source>
        <dbReference type="EMBL" id="ALO45904.1"/>
    </source>
</evidence>
<name>A0A0S2KC69_9GAMM</name>
<dbReference type="AlphaFoldDB" id="A0A0S2KC69"/>
<evidence type="ECO:0000256" key="12">
    <source>
        <dbReference type="ARBA" id="ARBA00029736"/>
    </source>
</evidence>
<keyword evidence="8 15" id="KW-0489">Methyltransferase</keyword>
<comment type="similarity">
    <text evidence="3 15 17">Belongs to the RNA methyltransferase TrmD family.</text>
</comment>
<dbReference type="InterPro" id="IPR002649">
    <property type="entry name" value="tRNA_m1G_MeTrfase_TrmD"/>
</dbReference>
<dbReference type="Gene3D" id="3.40.1280.10">
    <property type="match status" value="1"/>
</dbReference>
<evidence type="ECO:0000256" key="7">
    <source>
        <dbReference type="ARBA" id="ARBA00022490"/>
    </source>
</evidence>
<dbReference type="NCBIfam" id="TIGR00088">
    <property type="entry name" value="trmD"/>
    <property type="match status" value="1"/>
</dbReference>
<keyword evidence="9 15" id="KW-0808">Transferase</keyword>
<dbReference type="InterPro" id="IPR016009">
    <property type="entry name" value="tRNA_MeTrfase_TRMD/TRM10"/>
</dbReference>
<evidence type="ECO:0000256" key="16">
    <source>
        <dbReference type="PIRSR" id="PIRSR000386-1"/>
    </source>
</evidence>
<evidence type="ECO:0000256" key="10">
    <source>
        <dbReference type="ARBA" id="ARBA00022691"/>
    </source>
</evidence>
<evidence type="ECO:0000256" key="1">
    <source>
        <dbReference type="ARBA" id="ARBA00002634"/>
    </source>
</evidence>
<evidence type="ECO:0000256" key="17">
    <source>
        <dbReference type="RuleBase" id="RU003464"/>
    </source>
</evidence>
<dbReference type="InterPro" id="IPR029028">
    <property type="entry name" value="Alpha/beta_knot_MTases"/>
</dbReference>
<sequence>MQVGIVSLFPEMFAAIRDHGITGRACRNGLLDLKCWNPRDFTTDRHRTVDDKPFGGAAGMLMKTEPLCAAIGAAREAQSAMPTVIYLSPQGRRLDQSGVIELAERTNLVLVCGRYQGIDERVLQTEIDEEWSVGDYVLSGGELPAMVMLDAVIRYLPGALGNEDSAGQDSFAPVGEGQSLLDCPRYTRPQTFAGMSVPEVLTSGNHEQIRRWQLKQQLGKTWLKRPDLIEQQTLSDEQQTLLREFISEYGA</sequence>
<dbReference type="PANTHER" id="PTHR46417:SF1">
    <property type="entry name" value="TRNA (GUANINE-N(1)-)-METHYLTRANSFERASE"/>
    <property type="match status" value="1"/>
</dbReference>
<evidence type="ECO:0000313" key="20">
    <source>
        <dbReference type="Proteomes" id="UP000065641"/>
    </source>
</evidence>
<dbReference type="KEGG" id="pspi:PS2015_1245"/>
<feature type="binding site" evidence="15 16">
    <location>
        <begin position="133"/>
        <end position="138"/>
    </location>
    <ligand>
        <name>S-adenosyl-L-methionine</name>
        <dbReference type="ChEBI" id="CHEBI:59789"/>
    </ligand>
</feature>
<reference evidence="19 20" key="1">
    <citation type="submission" date="2015-11" db="EMBL/GenBank/DDBJ databases">
        <authorList>
            <person name="Zhang Y."/>
            <person name="Guo Z."/>
        </authorList>
    </citation>
    <scope>NUCLEOTIDE SEQUENCE [LARGE SCALE GENOMIC DNA]</scope>
    <source>
        <strain evidence="19 20">KCTC 32221</strain>
    </source>
</reference>
<dbReference type="GO" id="GO:0002939">
    <property type="term" value="P:tRNA N1-guanine methylation"/>
    <property type="evidence" value="ECO:0007669"/>
    <property type="project" value="TreeGrafter"/>
</dbReference>
<proteinExistence type="inferred from homology"/>